<dbReference type="Gene3D" id="3.40.50.1820">
    <property type="entry name" value="alpha/beta hydrolase"/>
    <property type="match status" value="1"/>
</dbReference>
<comment type="caution">
    <text evidence="2">The sequence shown here is derived from an EMBL/GenBank/DDBJ whole genome shotgun (WGS) entry which is preliminary data.</text>
</comment>
<evidence type="ECO:0000313" key="3">
    <source>
        <dbReference type="Proteomes" id="UP001175211"/>
    </source>
</evidence>
<dbReference type="InterPro" id="IPR029058">
    <property type="entry name" value="AB_hydrolase_fold"/>
</dbReference>
<organism evidence="2 3">
    <name type="scientific">Armillaria tabescens</name>
    <name type="common">Ringless honey mushroom</name>
    <name type="synonym">Agaricus tabescens</name>
    <dbReference type="NCBI Taxonomy" id="1929756"/>
    <lineage>
        <taxon>Eukaryota</taxon>
        <taxon>Fungi</taxon>
        <taxon>Dikarya</taxon>
        <taxon>Basidiomycota</taxon>
        <taxon>Agaricomycotina</taxon>
        <taxon>Agaricomycetes</taxon>
        <taxon>Agaricomycetidae</taxon>
        <taxon>Agaricales</taxon>
        <taxon>Marasmiineae</taxon>
        <taxon>Physalacriaceae</taxon>
        <taxon>Desarmillaria</taxon>
    </lineage>
</organism>
<dbReference type="RefSeq" id="XP_060330490.1">
    <property type="nucleotide sequence ID" value="XM_060479225.1"/>
</dbReference>
<reference evidence="2" key="1">
    <citation type="submission" date="2023-06" db="EMBL/GenBank/DDBJ databases">
        <authorList>
            <consortium name="Lawrence Berkeley National Laboratory"/>
            <person name="Ahrendt S."/>
            <person name="Sahu N."/>
            <person name="Indic B."/>
            <person name="Wong-Bajracharya J."/>
            <person name="Merenyi Z."/>
            <person name="Ke H.-M."/>
            <person name="Monk M."/>
            <person name="Kocsube S."/>
            <person name="Drula E."/>
            <person name="Lipzen A."/>
            <person name="Balint B."/>
            <person name="Henrissat B."/>
            <person name="Andreopoulos B."/>
            <person name="Martin F.M."/>
            <person name="Harder C.B."/>
            <person name="Rigling D."/>
            <person name="Ford K.L."/>
            <person name="Foster G.D."/>
            <person name="Pangilinan J."/>
            <person name="Papanicolaou A."/>
            <person name="Barry K."/>
            <person name="LaButti K."/>
            <person name="Viragh M."/>
            <person name="Koriabine M."/>
            <person name="Yan M."/>
            <person name="Riley R."/>
            <person name="Champramary S."/>
            <person name="Plett K.L."/>
            <person name="Tsai I.J."/>
            <person name="Slot J."/>
            <person name="Sipos G."/>
            <person name="Plett J."/>
            <person name="Nagy L.G."/>
            <person name="Grigoriev I.V."/>
        </authorList>
    </citation>
    <scope>NUCLEOTIDE SEQUENCE</scope>
    <source>
        <strain evidence="2">CCBAS 213</strain>
    </source>
</reference>
<dbReference type="Proteomes" id="UP001175211">
    <property type="component" value="Unassembled WGS sequence"/>
</dbReference>
<dbReference type="AlphaFoldDB" id="A0AA39KC09"/>
<proteinExistence type="predicted"/>
<accession>A0AA39KC09</accession>
<evidence type="ECO:0000313" key="2">
    <source>
        <dbReference type="EMBL" id="KAK0458202.1"/>
    </source>
</evidence>
<dbReference type="InterPro" id="IPR000073">
    <property type="entry name" value="AB_hydrolase_1"/>
</dbReference>
<feature type="domain" description="AB hydrolase-1" evidence="1">
    <location>
        <begin position="47"/>
        <end position="207"/>
    </location>
</feature>
<gene>
    <name evidence="2" type="ORF">EV420DRAFT_1682223</name>
</gene>
<dbReference type="Pfam" id="PF12697">
    <property type="entry name" value="Abhydrolase_6"/>
    <property type="match status" value="1"/>
</dbReference>
<name>A0AA39KC09_ARMTA</name>
<sequence>MASSDLFVTSFTLQTNTIGVPLWETLKRYTKASPSLQKTPSQSGCVLIFAHGVGFHKEQWEPTINHLFKLDTQNTIREAWTNVVGYCVSPFTSILVLLLITAEAIYDYTEALVILRRDLLGDSNPEYSRKNRFILIGHSAGTVACVMALVFSNPPSNVMFDSLVLVETPIHHPSAEAHHTAMFKAFAVVNNCHDIWPSREAARAWLAPLIVFQNHGLRPLPTAFYFDKTDGIILSVTWVDENAAYSKDAKTSFTALWNLNTICGVVPIHLVCGARTILCHAKFRIQLLMPVKEGLLLL</sequence>
<dbReference type="SUPFAM" id="SSF53474">
    <property type="entry name" value="alpha/beta-Hydrolases"/>
    <property type="match status" value="1"/>
</dbReference>
<evidence type="ECO:0000259" key="1">
    <source>
        <dbReference type="Pfam" id="PF12697"/>
    </source>
</evidence>
<dbReference type="GeneID" id="85362773"/>
<protein>
    <recommendedName>
        <fullName evidence="1">AB hydrolase-1 domain-containing protein</fullName>
    </recommendedName>
</protein>
<keyword evidence="3" id="KW-1185">Reference proteome</keyword>
<dbReference type="EMBL" id="JAUEPS010000018">
    <property type="protein sequence ID" value="KAK0458202.1"/>
    <property type="molecule type" value="Genomic_DNA"/>
</dbReference>